<comment type="caution">
    <text evidence="2">The sequence shown here is derived from an EMBL/GenBank/DDBJ whole genome shotgun (WGS) entry which is preliminary data.</text>
</comment>
<accession>A0A6A4VJ52</accession>
<keyword evidence="3" id="KW-1185">Reference proteome</keyword>
<protein>
    <submittedName>
        <fullName evidence="2">Uncharacterized protein</fullName>
    </submittedName>
</protein>
<sequence length="155" mass="16505">MGHGPGAAGPAYLAVDPPPAAPLDDHSDEGGTSGPHQPHATVVSVAAAVRQRIVTDKYVALGLLLDGEDSLPDQAPAFQLLDGLLRPMARTPRTITTFGVWSTAFLKYAAVYVEAHPGAAAGLLAHMRQVFRRLRPGADCEPATWDWDTFAELQR</sequence>
<gene>
    <name evidence="2" type="ORF">FJT64_011411</name>
</gene>
<evidence type="ECO:0000313" key="2">
    <source>
        <dbReference type="EMBL" id="KAF0290368.1"/>
    </source>
</evidence>
<dbReference type="Proteomes" id="UP000440578">
    <property type="component" value="Unassembled WGS sequence"/>
</dbReference>
<evidence type="ECO:0000313" key="3">
    <source>
        <dbReference type="Proteomes" id="UP000440578"/>
    </source>
</evidence>
<name>A0A6A4VJ52_AMPAM</name>
<evidence type="ECO:0000256" key="1">
    <source>
        <dbReference type="SAM" id="MobiDB-lite"/>
    </source>
</evidence>
<dbReference type="AlphaFoldDB" id="A0A6A4VJ52"/>
<reference evidence="2 3" key="1">
    <citation type="submission" date="2019-07" db="EMBL/GenBank/DDBJ databases">
        <title>Draft genome assembly of a fouling barnacle, Amphibalanus amphitrite (Darwin, 1854): The first reference genome for Thecostraca.</title>
        <authorList>
            <person name="Kim W."/>
        </authorList>
    </citation>
    <scope>NUCLEOTIDE SEQUENCE [LARGE SCALE GENOMIC DNA]</scope>
    <source>
        <strain evidence="2">SNU_AA5</strain>
        <tissue evidence="2">Soma without cirri and trophi</tissue>
    </source>
</reference>
<dbReference type="OrthoDB" id="6149021at2759"/>
<dbReference type="EMBL" id="VIIS01001959">
    <property type="protein sequence ID" value="KAF0290368.1"/>
    <property type="molecule type" value="Genomic_DNA"/>
</dbReference>
<organism evidence="2 3">
    <name type="scientific">Amphibalanus amphitrite</name>
    <name type="common">Striped barnacle</name>
    <name type="synonym">Balanus amphitrite</name>
    <dbReference type="NCBI Taxonomy" id="1232801"/>
    <lineage>
        <taxon>Eukaryota</taxon>
        <taxon>Metazoa</taxon>
        <taxon>Ecdysozoa</taxon>
        <taxon>Arthropoda</taxon>
        <taxon>Crustacea</taxon>
        <taxon>Multicrustacea</taxon>
        <taxon>Cirripedia</taxon>
        <taxon>Thoracica</taxon>
        <taxon>Thoracicalcarea</taxon>
        <taxon>Balanomorpha</taxon>
        <taxon>Balanoidea</taxon>
        <taxon>Balanidae</taxon>
        <taxon>Amphibalaninae</taxon>
        <taxon>Amphibalanus</taxon>
    </lineage>
</organism>
<proteinExistence type="predicted"/>
<feature type="region of interest" description="Disordered" evidence="1">
    <location>
        <begin position="1"/>
        <end position="38"/>
    </location>
</feature>